<dbReference type="EMBL" id="QOUW02000080">
    <property type="protein sequence ID" value="RIW09635.1"/>
    <property type="molecule type" value="Genomic_DNA"/>
</dbReference>
<feature type="domain" description="N-acetyltransferase" evidence="1">
    <location>
        <begin position="3"/>
        <end position="194"/>
    </location>
</feature>
<evidence type="ECO:0000313" key="4">
    <source>
        <dbReference type="Proteomes" id="UP000067422"/>
    </source>
</evidence>
<dbReference type="InterPro" id="IPR000182">
    <property type="entry name" value="GNAT_dom"/>
</dbReference>
<dbReference type="PANTHER" id="PTHR20905:SF1">
    <property type="entry name" value="AT07410P-RELATED"/>
    <property type="match status" value="1"/>
</dbReference>
<dbReference type="InterPro" id="IPR016181">
    <property type="entry name" value="Acyl_CoA_acyltransferase"/>
</dbReference>
<protein>
    <submittedName>
        <fullName evidence="3">N-acetyltransferase</fullName>
    </submittedName>
</protein>
<evidence type="ECO:0000313" key="2">
    <source>
        <dbReference type="EMBL" id="AMG01212.1"/>
    </source>
</evidence>
<reference evidence="3 5" key="3">
    <citation type="submission" date="2018-08" db="EMBL/GenBank/DDBJ databases">
        <title>Vibrio harveyi strains pathogenic to white snook Centropomus viridis Lockington (1877) and potential probiotic bacteria.</title>
        <authorList>
            <person name="Soto-Rodriguez S."/>
            <person name="Gomez-Gil B."/>
            <person name="Lozano-Olvera R."/>
        </authorList>
    </citation>
    <scope>NUCLEOTIDE SEQUENCE [LARGE SCALE GENOMIC DNA]</scope>
    <source>
        <strain evidence="3 5">CAIM 1508</strain>
    </source>
</reference>
<proteinExistence type="predicted"/>
<dbReference type="EMBL" id="CP014039">
    <property type="protein sequence ID" value="AMG01212.1"/>
    <property type="molecule type" value="Genomic_DNA"/>
</dbReference>
<dbReference type="PROSITE" id="PS51186">
    <property type="entry name" value="GNAT"/>
    <property type="match status" value="1"/>
</dbReference>
<evidence type="ECO:0000313" key="5">
    <source>
        <dbReference type="Proteomes" id="UP000253437"/>
    </source>
</evidence>
<dbReference type="CDD" id="cd04301">
    <property type="entry name" value="NAT_SF"/>
    <property type="match status" value="1"/>
</dbReference>
<sequence length="200" mass="22368">MPFTIEPITHKHIDSVAKVIFDSFASNQVDSEHVNEEFLDYLTYMSVTNVESNLGYVAVDSNNEIIAGVLCCDLKEALSFDNADDDSMMAILKELNSKYFETLTVPERSYLQVKFIGVRNDHSGQGIASALINAALNNGRALGFRFVQAESAGSRSQYVFERMGFSAKASVKYDEFLFNGTKPFHATEEHQSIKLMIKKL</sequence>
<dbReference type="Gene3D" id="3.40.630.30">
    <property type="match status" value="1"/>
</dbReference>
<evidence type="ECO:0000259" key="1">
    <source>
        <dbReference type="PROSITE" id="PS51186"/>
    </source>
</evidence>
<dbReference type="Proteomes" id="UP000067422">
    <property type="component" value="Chromosome 2"/>
</dbReference>
<keyword evidence="3" id="KW-0808">Transferase</keyword>
<gene>
    <name evidence="2" type="ORF">AL538_26515</name>
    <name evidence="3" type="ORF">DS957_018010</name>
</gene>
<dbReference type="SUPFAM" id="SSF55729">
    <property type="entry name" value="Acyl-CoA N-acyltransferases (Nat)"/>
    <property type="match status" value="1"/>
</dbReference>
<dbReference type="RefSeq" id="WP_009696417.1">
    <property type="nucleotide sequence ID" value="NZ_BGNF01000018.1"/>
</dbReference>
<name>A0A3A1Q0D2_VIBHA</name>
<dbReference type="KEGG" id="vhr:AL538_26515"/>
<dbReference type="OrthoDB" id="6196452at2"/>
<dbReference type="GO" id="GO:0008080">
    <property type="term" value="F:N-acetyltransferase activity"/>
    <property type="evidence" value="ECO:0007669"/>
    <property type="project" value="TreeGrafter"/>
</dbReference>
<dbReference type="AlphaFoldDB" id="A0A3A1Q0D2"/>
<reference evidence="2" key="2">
    <citation type="submission" date="2018-01" db="EMBL/GenBank/DDBJ databases">
        <title>FDA dAtabase for Regulatory Grade micrObial Sequences (FDA-ARGOS): Supporting development and validation of Infectious Disease Dx tests.</title>
        <authorList>
            <person name="Hoffmann M."/>
            <person name="Allard M."/>
            <person name="Evans P."/>
            <person name="Brown E."/>
            <person name="Tallon L."/>
            <person name="Sadzewicz L."/>
            <person name="Sengamalay N."/>
            <person name="Ott S."/>
            <person name="Godinez A."/>
            <person name="Nagaraj S."/>
            <person name="Vyas G."/>
            <person name="Aluvathingal J."/>
            <person name="Nadendla S."/>
            <person name="Geyer C."/>
            <person name="Sichtig H."/>
        </authorList>
    </citation>
    <scope>NUCLEOTIDE SEQUENCE</scope>
    <source>
        <strain evidence="2">FDAARGOS_107</strain>
    </source>
</reference>
<keyword evidence="4" id="KW-1185">Reference proteome</keyword>
<organism evidence="3 5">
    <name type="scientific">Vibrio harveyi</name>
    <name type="common">Beneckea harveyi</name>
    <dbReference type="NCBI Taxonomy" id="669"/>
    <lineage>
        <taxon>Bacteria</taxon>
        <taxon>Pseudomonadati</taxon>
        <taxon>Pseudomonadota</taxon>
        <taxon>Gammaproteobacteria</taxon>
        <taxon>Vibrionales</taxon>
        <taxon>Vibrionaceae</taxon>
        <taxon>Vibrio</taxon>
    </lineage>
</organism>
<dbReference type="Proteomes" id="UP000253437">
    <property type="component" value="Unassembled WGS sequence"/>
</dbReference>
<accession>A0A3A1Q0D2</accession>
<dbReference type="Pfam" id="PF00583">
    <property type="entry name" value="Acetyltransf_1"/>
    <property type="match status" value="1"/>
</dbReference>
<dbReference type="PANTHER" id="PTHR20905">
    <property type="entry name" value="N-ACETYLTRANSFERASE-RELATED"/>
    <property type="match status" value="1"/>
</dbReference>
<evidence type="ECO:0000313" key="3">
    <source>
        <dbReference type="EMBL" id="RIW09635.1"/>
    </source>
</evidence>
<reference evidence="4" key="1">
    <citation type="submission" date="2015-12" db="EMBL/GenBank/DDBJ databases">
        <title>FDA dAtabase for Regulatory Grade micrObial Sequences (FDA-ARGOS): Supporting development and validation of Infectious Disease Dx tests.</title>
        <authorList>
            <person name="Hoffmann M."/>
            <person name="Allard M."/>
            <person name="Evans P."/>
            <person name="Brown E."/>
            <person name="Tallon L.J."/>
            <person name="Sadzewicz L."/>
            <person name="Sengamalay N."/>
            <person name="Ott S."/>
            <person name="Godinez A."/>
            <person name="Nagaraj S."/>
            <person name="Vyas G."/>
            <person name="Aluvathingal J."/>
            <person name="Nadendla S."/>
            <person name="Geyer C."/>
            <person name="Sichtig H."/>
        </authorList>
    </citation>
    <scope>NUCLEOTIDE SEQUENCE [LARGE SCALE GENOMIC DNA]</scope>
    <source>
        <strain evidence="4">ATCC 43516</strain>
    </source>
</reference>